<evidence type="ECO:0000313" key="12">
    <source>
        <dbReference type="Proteomes" id="UP000007796"/>
    </source>
</evidence>
<evidence type="ECO:0000256" key="7">
    <source>
        <dbReference type="SAM" id="MobiDB-lite"/>
    </source>
</evidence>
<feature type="compositionally biased region" description="Basic and acidic residues" evidence="7">
    <location>
        <begin position="1367"/>
        <end position="1378"/>
    </location>
</feature>
<dbReference type="STRING" id="655863.F0XEW3"/>
<dbReference type="Pfam" id="PF12340">
    <property type="entry name" value="DUF3638"/>
    <property type="match status" value="1"/>
</dbReference>
<organism evidence="12">
    <name type="scientific">Grosmannia clavigera (strain kw1407 / UAMH 11150)</name>
    <name type="common">Blue stain fungus</name>
    <name type="synonym">Graphiocladiella clavigera</name>
    <dbReference type="NCBI Taxonomy" id="655863"/>
    <lineage>
        <taxon>Eukaryota</taxon>
        <taxon>Fungi</taxon>
        <taxon>Dikarya</taxon>
        <taxon>Ascomycota</taxon>
        <taxon>Pezizomycotina</taxon>
        <taxon>Sordariomycetes</taxon>
        <taxon>Sordariomycetidae</taxon>
        <taxon>Ophiostomatales</taxon>
        <taxon>Ophiostomataceae</taxon>
        <taxon>Leptographium</taxon>
    </lineage>
</organism>
<reference evidence="11 12" key="1">
    <citation type="journal article" date="2011" name="Proc. Natl. Acad. Sci. U.S.A.">
        <title>Genome and transcriptome analyses of the mountain pine beetle-fungal symbiont Grosmannia clavigera, a lodgepole pine pathogen.</title>
        <authorList>
            <person name="DiGuistini S."/>
            <person name="Wang Y."/>
            <person name="Liao N.Y."/>
            <person name="Taylor G."/>
            <person name="Tanguay P."/>
            <person name="Feau N."/>
            <person name="Henrissat B."/>
            <person name="Chan S.K."/>
            <person name="Hesse-Orce U."/>
            <person name="Alamouti S.M."/>
            <person name="Tsui C.K.M."/>
            <person name="Docking R.T."/>
            <person name="Levasseur A."/>
            <person name="Haridas S."/>
            <person name="Robertson G."/>
            <person name="Birol I."/>
            <person name="Holt R.A."/>
            <person name="Marra M.A."/>
            <person name="Hamelin R.C."/>
            <person name="Hirst M."/>
            <person name="Jones S.J.M."/>
            <person name="Bohlmann J."/>
            <person name="Breuil C."/>
        </authorList>
    </citation>
    <scope>NUCLEOTIDE SEQUENCE [LARGE SCALE GENOMIC DNA]</scope>
    <source>
        <strain evidence="12">kw1407 / UAMH 11150</strain>
    </source>
</reference>
<keyword evidence="6" id="KW-0788">Thiol protease</keyword>
<dbReference type="GO" id="GO:0006508">
    <property type="term" value="P:proteolysis"/>
    <property type="evidence" value="ECO:0007669"/>
    <property type="project" value="UniProtKB-KW"/>
</dbReference>
<dbReference type="InterPro" id="IPR051346">
    <property type="entry name" value="OTU_Deubiquitinase"/>
</dbReference>
<dbReference type="GO" id="GO:0004843">
    <property type="term" value="F:cysteine-type deubiquitinase activity"/>
    <property type="evidence" value="ECO:0007669"/>
    <property type="project" value="UniProtKB-EC"/>
</dbReference>
<dbReference type="RefSeq" id="XP_014173265.1">
    <property type="nucleotide sequence ID" value="XM_014317790.1"/>
</dbReference>
<keyword evidence="12" id="KW-1185">Reference proteome</keyword>
<gene>
    <name evidence="11" type="ORF">CMQ_711</name>
</gene>
<dbReference type="InterPro" id="IPR022105">
    <property type="entry name" value="DUF3645"/>
</dbReference>
<evidence type="ECO:0000256" key="6">
    <source>
        <dbReference type="ARBA" id="ARBA00022807"/>
    </source>
</evidence>
<evidence type="ECO:0000256" key="1">
    <source>
        <dbReference type="ARBA" id="ARBA00000707"/>
    </source>
</evidence>
<evidence type="ECO:0000259" key="9">
    <source>
        <dbReference type="Pfam" id="PF12359"/>
    </source>
</evidence>
<feature type="region of interest" description="Disordered" evidence="7">
    <location>
        <begin position="3042"/>
        <end position="3090"/>
    </location>
</feature>
<dbReference type="InterPro" id="IPR046541">
    <property type="entry name" value="DUF6606"/>
</dbReference>
<dbReference type="Pfam" id="PF20255">
    <property type="entry name" value="DUF6606"/>
    <property type="match status" value="1"/>
</dbReference>
<evidence type="ECO:0000256" key="3">
    <source>
        <dbReference type="ARBA" id="ARBA00022670"/>
    </source>
</evidence>
<comment type="catalytic activity">
    <reaction evidence="1">
        <text>Thiol-dependent hydrolysis of ester, thioester, amide, peptide and isopeptide bonds formed by the C-terminal Gly of ubiquitin (a 76-residue protein attached to proteins as an intracellular targeting signal).</text>
        <dbReference type="EC" id="3.4.19.12"/>
    </reaction>
</comment>
<feature type="compositionally biased region" description="Polar residues" evidence="7">
    <location>
        <begin position="617"/>
        <end position="626"/>
    </location>
</feature>
<evidence type="ECO:0000259" key="8">
    <source>
        <dbReference type="Pfam" id="PF12340"/>
    </source>
</evidence>
<sequence length="3090" mass="347271">MEDLERVFNHVVLPPKLPEEHDPDIPFLEHALLQRLMDAAKMLHETTNHSFDGGWTVLRSCLQSTRILNSETLDRLTLKVSFQALLQEHNRVLVCHVVEQNAALLLHRRTDANNNDLVVFEAFEASPQSQDVLAAPNALRWEFPSRAAQIPIADFENEGFQSALASFLDKASSEQLSHLAAKASKDGVSFSEIRNPGSPALITHMLITVIEAMGSVSDVEHLNKRVRDDVHLKKGNIPWRRLPFWLVLRVAAQRQLHLAFGPITGQAAYKTLLSALLAKLLDDYVENSMDPSQIILLKKKLCRRLAKLQRPSTQRFEGVHQLLKDTEAMFQSSIENADRHVNAVFAYFKASAIRKIPLLPARIKDGASELRLSLPSSQAYLRLLQSSHRAATWAAPQYTVKTGVRRSLMDQSDDSGILKMQRFGQKYRSVETAMDLAGRRAAQFWTNQSLTEEYTQNTATKECLALSAVLESLMSDISTLNDTNPEHCSAFLLSIFDLWAAMDAAAALACPMLLDYSPAFRAELLDVLQLPSLKDMQRLRRIQVYLRDRQEMSKHQDTTIFGLLGDRCFGADFTERSMELRVLRERINDLEWRNREQKKKDWEQECEELSHPPTQPDGPSSYTAVSNRPKCPTGMSVHEFEAYQRLLSGRERRWLTMLVELGSSNLNFSKVDTMLLMSHLANQAGPMMSVSCAEDTSHDTALGVCHAVFSDMSFVQRLTEEIGKRLSIIRGNWHEINMMELLITLSSRLYSLVRNTAERQKVLNLIELARETTLGWIHILQNEVAHANEGSVAQQASMYAFKAALLCRRTMVIFSEGGTKSLSPSDISSYIRASVALQQNFVVDLETLSEVDKAMLQRDFSMATLLQDKIRTAISSNPDIVTMAIAHGVGMMGEHETVTVGTEGTTADLKYTCWEFLPSPNGGWISSELSRGPASRFQRIDFHYIEGHILVDGKTIAKLPQEIRDSEDVKELFENQHLLTLPSSLPGMTHRLTRDYKGHYVHFGMRNKRVVILTNSKHGEWEFVPRRIFIDEGNTYDLPRSLVDNCVHWYNIQNRTVDFRRKSDIWFTRKQFWFLDITNQQMYKPNNSTLVDPHSQLCKRIASIFNGFADPQRLTVLQPRKSPLSVELRHLDLSFFVNGSGMLHCKELSSEIDPNQDAGTLYGYESMIVLRDVYDHRRRSLILPLGSLRWKRTGPHVSVQTDIGELPRGRGVGPRAPHSADSTYARFGIDTILGRLTCPPELLLLYTKARLHAVTSFPLADPLTGRTGDEEAVQTLTSGRCQPWVPLGYGPADILQQIKILSPKRLFYPKNMRILQQVSWDANLPTHVQHDHYGRLVQELFSKSKNLSHFNESAAMASNGDDESNESTDKTGVEDDHSSALGMRSEIQRLRYESPQTGDLVSLDTENNDRQYNSLGRMSGPFPNAEKKDAFNTSSVFQITKLLREEAREIPMARLMSKLMSSWTLMGGFDTALETDLVTLSTLMSTLTMSERWGPLVELCRRATWSNAAEIMFTLAIIAFSPGIDMDYVHLLAAYSYLPRLKVLTPPQHASYDRFRFEEKPTAETLKVLISSAYREYQTNKGGSVGWSSALAEYRKKCADYQAECEKEGTELAHKLLQQWPIYSEPSAMGFSSKKIDVALALSTITPEWKRLIQNKDLTDYVRNIQMALMPHRTIRKEGLRLRNVTESAVTCGGLVPARLTVVPSLYQHLLQRNMPPQQEQYPAMGANPLTILARRSEFAPMPVSSLQSELVELGRIVSSFTRCPSLLRKDYARDLSESIGALARVAGKDAEGGASSNEILPGEAEIDSYIQYATAWCDAVLRHIRGHLSSGGKASGLLQKADLWPRLTPVSILELLRSTSECRYGDNVRETLVTYGCAVAALQRLHRVRRIFKKHDLQRATEEWRNRGHLNWSPAEQTDWLLFEIDSDLLIRTEQVEVARAIIAPASGKNSVLQLNMGKGKTSCIVPMAIASLANGKQLARLVVPKALLLPTAQMLQARLGGLVGRELRHVPFSRRIAAGANVQSVLEIFQEHHNDLMRRRGVLLAAPEHILAFKLSGLQCLADGKNAIARDMIDFQQKLADEMCRDILDESDFTLAVRTQLVYPSGSLSAVDAAPHRWKMAQMLLAIVEDNLPRLCQQFGNSIRVLQRPFGGFPMIYILRTDIGEELYRCIVHDISSGRVSFFRPTPSSSRTRRGSRQQMPVAPKEVARLLRQALSRDADDKDINKAAAMFADVRSAADGLTLIRGLLLNNILLTCLAKRWNVQYGLHPHRWPIAVPFEAKGVPSERSEFGHPDVAILLTCLAFYYIGLNRSQFCEGLKHVLQHTDDPASEYERWTAGAVGLPSELQHWNMINVDDSAQVQKLGGYLRWTRPVIDHYLNTFVFPLHSRQFSVKLQGSAWDLPLFRAGTATTGFSGTNDNKMMLPLTIKQEDLPSLRQTNAEVLTYLLKPRNRNYRCMGTGTQRWREEDLLASLVKERIHVLIDAGAYILEKDNESLAREWLDKDIHRNRQRYEDDDYNAAVFFSADNRAWVLSRDATAEKMPLLASPFVDQLDKCLVYFDEAHTRGVDLLLPPKSRGALTLALGQTKDHTVQAAMRLRQLGTTQSVIFYAPPEVDESIREVSRSRLEGPMRAAGSRGRIESPHVICWLLEQTCLANEQLHPLYLSHGYDFCRRASAQWKYGSKLAEDRSRAALLDVLQQPERQTVAQLYGNSPEVSWTTKAAKTAQKLALPELEAFSMTLQLQQRQDGAVLGVSGGAWRTQAQTTGAFEEVEQEREVEAQVEQVRAQQRRVQFEALVFPGQVHRNIRAFVRTGILGGDRGYKPAFASMAQTELGSRYGVQALWPTRLFVSDEFDRTIVEEGGRGGDDFLRPVEWTIWSPTTETALVVVPEELELLLPRIRSRESRVHLLAYAAPITRPMATTFSGLQYLALPALPAGSRLPAWLPVELGILAGRLYMTLDEAVAMAEYLGGSMMEDVAAAADARTDAKETPSLFCPDPASFLLEWLSLRRVGQDIMHTPAAYICQGRVIRPDHAFFAGAGDGGRGSRLSTSSGESGRTSSPDVALFSEGGEVESDSSESGESGEREKE</sequence>
<proteinExistence type="predicted"/>
<keyword evidence="3" id="KW-0645">Protease</keyword>
<dbReference type="EMBL" id="GL629765">
    <property type="protein sequence ID" value="EFX03783.1"/>
    <property type="molecule type" value="Genomic_DNA"/>
</dbReference>
<dbReference type="InterPro" id="IPR022099">
    <property type="entry name" value="DUF3638"/>
</dbReference>
<evidence type="ECO:0000259" key="10">
    <source>
        <dbReference type="Pfam" id="PF20255"/>
    </source>
</evidence>
<dbReference type="Proteomes" id="UP000007796">
    <property type="component" value="Unassembled WGS sequence"/>
</dbReference>
<feature type="domain" description="DUF3645" evidence="9">
    <location>
        <begin position="2270"/>
        <end position="2302"/>
    </location>
</feature>
<dbReference type="eggNOG" id="ENOG502QUFK">
    <property type="taxonomic scope" value="Eukaryota"/>
</dbReference>
<accession>F0XEW3</accession>
<dbReference type="PANTHER" id="PTHR13367">
    <property type="entry name" value="UBIQUITIN THIOESTERASE"/>
    <property type="match status" value="1"/>
</dbReference>
<dbReference type="PANTHER" id="PTHR13367:SF33">
    <property type="entry name" value="P-LOOP CONTAINING NUCLEOSIDE TRIPHOSPHATE HYDROLASE PROTEIN"/>
    <property type="match status" value="1"/>
</dbReference>
<dbReference type="GeneID" id="25980618"/>
<dbReference type="HOGENOM" id="CLU_000211_1_0_1"/>
<feature type="region of interest" description="Disordered" evidence="7">
    <location>
        <begin position="1355"/>
        <end position="1379"/>
    </location>
</feature>
<feature type="domain" description="DUF3638" evidence="8">
    <location>
        <begin position="1910"/>
        <end position="2136"/>
    </location>
</feature>
<name>F0XEW3_GROCL</name>
<protein>
    <recommendedName>
        <fullName evidence="2">ubiquitinyl hydrolase 1</fullName>
        <ecNumber evidence="2">3.4.19.12</ecNumber>
    </recommendedName>
</protein>
<dbReference type="Pfam" id="PF12359">
    <property type="entry name" value="DUF3645"/>
    <property type="match status" value="1"/>
</dbReference>
<dbReference type="InParanoid" id="F0XEW3"/>
<evidence type="ECO:0000313" key="11">
    <source>
        <dbReference type="EMBL" id="EFX03783.1"/>
    </source>
</evidence>
<feature type="compositionally biased region" description="Low complexity" evidence="7">
    <location>
        <begin position="3048"/>
        <end position="3062"/>
    </location>
</feature>
<dbReference type="EC" id="3.4.19.12" evidence="2"/>
<keyword evidence="4" id="KW-0833">Ubl conjugation pathway</keyword>
<feature type="region of interest" description="Disordered" evidence="7">
    <location>
        <begin position="603"/>
        <end position="628"/>
    </location>
</feature>
<keyword evidence="5" id="KW-0378">Hydrolase</keyword>
<dbReference type="OrthoDB" id="3182339at2759"/>
<evidence type="ECO:0000256" key="5">
    <source>
        <dbReference type="ARBA" id="ARBA00022801"/>
    </source>
</evidence>
<evidence type="ECO:0000256" key="4">
    <source>
        <dbReference type="ARBA" id="ARBA00022786"/>
    </source>
</evidence>
<feature type="domain" description="DUF6606" evidence="10">
    <location>
        <begin position="7"/>
        <end position="281"/>
    </location>
</feature>
<evidence type="ECO:0000256" key="2">
    <source>
        <dbReference type="ARBA" id="ARBA00012759"/>
    </source>
</evidence>